<dbReference type="PROSITE" id="PS51257">
    <property type="entry name" value="PROKAR_LIPOPROTEIN"/>
    <property type="match status" value="1"/>
</dbReference>
<dbReference type="STRING" id="1155689.SAMN05444278_10573"/>
<dbReference type="Gene3D" id="3.40.30.10">
    <property type="entry name" value="Glutaredoxin"/>
    <property type="match status" value="1"/>
</dbReference>
<keyword evidence="2" id="KW-1185">Reference proteome</keyword>
<gene>
    <name evidence="1" type="ORF">SAMN05444278_10573</name>
</gene>
<dbReference type="EMBL" id="FQTW01000005">
    <property type="protein sequence ID" value="SHE76103.1"/>
    <property type="molecule type" value="Genomic_DNA"/>
</dbReference>
<reference evidence="1 2" key="1">
    <citation type="submission" date="2016-11" db="EMBL/GenBank/DDBJ databases">
        <authorList>
            <person name="Jaros S."/>
            <person name="Januszkiewicz K."/>
            <person name="Wedrychowicz H."/>
        </authorList>
    </citation>
    <scope>NUCLEOTIDE SEQUENCE [LARGE SCALE GENOMIC DNA]</scope>
    <source>
        <strain evidence="1 2">DSM 25661</strain>
    </source>
</reference>
<dbReference type="AlphaFoldDB" id="A0A1M4W4R6"/>
<dbReference type="Proteomes" id="UP000184462">
    <property type="component" value="Unassembled WGS sequence"/>
</dbReference>
<evidence type="ECO:0000313" key="1">
    <source>
        <dbReference type="EMBL" id="SHE76103.1"/>
    </source>
</evidence>
<sequence length="467" mass="55287">MRFLVILLAIGLFSCKKNTREDTYLGGEIINPLDSIITVNHNNAFIDSIRINKDGRFQKRLNITNEGIYTFSHLPEWQLLYLNPNDSLAFRVNTREFDESLTFSGTSSVENNFLINMYLMNEKNDDLILSYYKIHPKSFAHKTDSLKNHRINQLNDLNEKHDFSEYFLNVAQKSILFEYYDMRERYAFLIRKYFPKRSDDITDQFFSYRNEVNFNDETMLFHIGYMRFLDNYLKNKSIEHCQLKNKSCFTLNSFSNIKYRLALADSIFTNTLIKNKFHKRLLEEEILHIKNKNQLAQVEKIIKDCQLSDVDKKDLKSSANLQSYFLEGRFVGDETLITSNLDKIKMTDLIENRPLVITTWSNFSSAYLNLRESILSDLKQKYPEIKFVGVNIDYLNENQWLASLKKLELNPKFEFNLEFSESELPNKKYLKNHINRLFMITKKGYLKFSNVSFSDKNLESKLLQLLN</sequence>
<accession>A0A1M4W4R6</accession>
<protein>
    <recommendedName>
        <fullName evidence="3">Thioredoxin domain-containing protein</fullName>
    </recommendedName>
</protein>
<evidence type="ECO:0000313" key="2">
    <source>
        <dbReference type="Proteomes" id="UP000184462"/>
    </source>
</evidence>
<organism evidence="1 2">
    <name type="scientific">Psychroflexus salarius</name>
    <dbReference type="NCBI Taxonomy" id="1155689"/>
    <lineage>
        <taxon>Bacteria</taxon>
        <taxon>Pseudomonadati</taxon>
        <taxon>Bacteroidota</taxon>
        <taxon>Flavobacteriia</taxon>
        <taxon>Flavobacteriales</taxon>
        <taxon>Flavobacteriaceae</taxon>
        <taxon>Psychroflexus</taxon>
    </lineage>
</organism>
<name>A0A1M4W4R6_9FLAO</name>
<evidence type="ECO:0008006" key="3">
    <source>
        <dbReference type="Google" id="ProtNLM"/>
    </source>
</evidence>
<dbReference type="RefSeq" id="WP_073193000.1">
    <property type="nucleotide sequence ID" value="NZ_FQTW01000005.1"/>
</dbReference>
<proteinExistence type="predicted"/>
<dbReference type="OrthoDB" id="1146847at2"/>